<keyword evidence="7" id="KW-1185">Reference proteome</keyword>
<reference evidence="6 7" key="1">
    <citation type="journal article" date="2015" name="Genome Biol. Evol.">
        <title>Comparative Genomics of a Bacterivorous Green Alga Reveals Evolutionary Causalities and Consequences of Phago-Mixotrophic Mode of Nutrition.</title>
        <authorList>
            <person name="Burns J.A."/>
            <person name="Paasch A."/>
            <person name="Narechania A."/>
            <person name="Kim E."/>
        </authorList>
    </citation>
    <scope>NUCLEOTIDE SEQUENCE [LARGE SCALE GENOMIC DNA]</scope>
    <source>
        <strain evidence="6 7">PLY_AMNH</strain>
    </source>
</reference>
<dbReference type="GO" id="GO:0009523">
    <property type="term" value="C:photosystem II"/>
    <property type="evidence" value="ECO:0007669"/>
    <property type="project" value="UniProtKB-KW"/>
</dbReference>
<evidence type="ECO:0000256" key="2">
    <source>
        <dbReference type="ARBA" id="ARBA00023276"/>
    </source>
</evidence>
<dbReference type="AlphaFoldDB" id="A0AAE0L4I2"/>
<dbReference type="Pfam" id="PF14870">
    <property type="entry name" value="PSII_BNR"/>
    <property type="match status" value="1"/>
</dbReference>
<evidence type="ECO:0000259" key="5">
    <source>
        <dbReference type="Pfam" id="PF14870"/>
    </source>
</evidence>
<proteinExistence type="predicted"/>
<dbReference type="Proteomes" id="UP001190700">
    <property type="component" value="Unassembled WGS sequence"/>
</dbReference>
<protein>
    <recommendedName>
        <fullName evidence="5">Photosynthesis system II assembly factor Ycf48/Hcf136-like domain-containing protein</fullName>
    </recommendedName>
</protein>
<comment type="caution">
    <text evidence="6">The sequence shown here is derived from an EMBL/GenBank/DDBJ whole genome shotgun (WGS) entry which is preliminary data.</text>
</comment>
<evidence type="ECO:0000256" key="4">
    <source>
        <dbReference type="SAM" id="SignalP"/>
    </source>
</evidence>
<gene>
    <name evidence="6" type="ORF">CYMTET_20153</name>
</gene>
<evidence type="ECO:0000256" key="3">
    <source>
        <dbReference type="SAM" id="MobiDB-lite"/>
    </source>
</evidence>
<dbReference type="InterPro" id="IPR015943">
    <property type="entry name" value="WD40/YVTN_repeat-like_dom_sf"/>
</dbReference>
<dbReference type="SUPFAM" id="SSF110296">
    <property type="entry name" value="Oligoxyloglucan reducing end-specific cellobiohydrolase"/>
    <property type="match status" value="1"/>
</dbReference>
<dbReference type="GO" id="GO:0015979">
    <property type="term" value="P:photosynthesis"/>
    <property type="evidence" value="ECO:0007669"/>
    <property type="project" value="UniProtKB-KW"/>
</dbReference>
<feature type="signal peptide" evidence="4">
    <location>
        <begin position="1"/>
        <end position="20"/>
    </location>
</feature>
<feature type="region of interest" description="Disordered" evidence="3">
    <location>
        <begin position="115"/>
        <end position="146"/>
    </location>
</feature>
<keyword evidence="1" id="KW-0602">Photosynthesis</keyword>
<feature type="chain" id="PRO_5042254400" description="Photosynthesis system II assembly factor Ycf48/Hcf136-like domain-containing protein" evidence="4">
    <location>
        <begin position="21"/>
        <end position="303"/>
    </location>
</feature>
<dbReference type="InterPro" id="IPR028203">
    <property type="entry name" value="PSII_CF48-like_dom"/>
</dbReference>
<keyword evidence="4" id="KW-0732">Signal</keyword>
<sequence length="303" mass="32984">MRIHAALTLVLLVTDASVTAYEREEQFATSWEKKESTVQRDLLGISFPNSYEGAACGEGVAVRTPSGGSAWYLFEGYPQNMNFHAISFRDRRDGWMVAPLSPPLPSPPLLRVLHLPPPLPPPLPSPPPTPPSPQPPPLPQPTAPPEGVTLNAVQVVENDVDEGDVVVVAAGNGGLVLYTSDAGEMWFERRRPGVYADIHGIHFIDDQVGWVVGEAGLVMHTRDAGLTWTIQPSGVDADLRAVHFVDERYGWAVGLSATIIHSFTSGDTWVVQVTLPAVPLPRPQLPAHTFRSARTPHMFMVHP</sequence>
<organism evidence="6 7">
    <name type="scientific">Cymbomonas tetramitiformis</name>
    <dbReference type="NCBI Taxonomy" id="36881"/>
    <lineage>
        <taxon>Eukaryota</taxon>
        <taxon>Viridiplantae</taxon>
        <taxon>Chlorophyta</taxon>
        <taxon>Pyramimonadophyceae</taxon>
        <taxon>Pyramimonadales</taxon>
        <taxon>Pyramimonadaceae</taxon>
        <taxon>Cymbomonas</taxon>
    </lineage>
</organism>
<accession>A0AAE0L4I2</accession>
<dbReference type="Gene3D" id="2.130.10.10">
    <property type="entry name" value="YVTN repeat-like/Quinoprotein amine dehydrogenase"/>
    <property type="match status" value="1"/>
</dbReference>
<evidence type="ECO:0000256" key="1">
    <source>
        <dbReference type="ARBA" id="ARBA00022531"/>
    </source>
</evidence>
<keyword evidence="2" id="KW-0604">Photosystem II</keyword>
<name>A0AAE0L4I2_9CHLO</name>
<feature type="domain" description="Photosynthesis system II assembly factor Ycf48/Hcf136-like" evidence="5">
    <location>
        <begin position="198"/>
        <end position="270"/>
    </location>
</feature>
<dbReference type="PANTHER" id="PTHR47199">
    <property type="entry name" value="PHOTOSYSTEM II STABILITY/ASSEMBLY FACTOR HCF136, CHLOROPLASTIC"/>
    <property type="match status" value="1"/>
</dbReference>
<dbReference type="EMBL" id="LGRX02009693">
    <property type="protein sequence ID" value="KAK3271504.1"/>
    <property type="molecule type" value="Genomic_DNA"/>
</dbReference>
<evidence type="ECO:0000313" key="7">
    <source>
        <dbReference type="Proteomes" id="UP001190700"/>
    </source>
</evidence>
<dbReference type="PANTHER" id="PTHR47199:SF2">
    <property type="entry name" value="PHOTOSYSTEM II STABILITY_ASSEMBLY FACTOR HCF136, CHLOROPLASTIC"/>
    <property type="match status" value="1"/>
</dbReference>
<evidence type="ECO:0000313" key="6">
    <source>
        <dbReference type="EMBL" id="KAK3271504.1"/>
    </source>
</evidence>
<feature type="compositionally biased region" description="Pro residues" evidence="3">
    <location>
        <begin position="115"/>
        <end position="144"/>
    </location>
</feature>